<reference evidence="2 3" key="1">
    <citation type="submission" date="2015-09" db="EMBL/GenBank/DDBJ databases">
        <title>Draft Genome Sequence of Bradyrhizobium manausense Strain BR 3351T, a Novel Symbiotic Nitrogen-Fixing Alphaproteobacterium Isolated from Brazilian Amazon Rain Forest.</title>
        <authorList>
            <person name="De Araujo J.L."/>
            <person name="Zilli J.E."/>
        </authorList>
    </citation>
    <scope>NUCLEOTIDE SEQUENCE [LARGE SCALE GENOMIC DNA]</scope>
    <source>
        <strain evidence="2 3">BR3351</strain>
    </source>
</reference>
<dbReference type="AlphaFoldDB" id="A0A0R3D055"/>
<evidence type="ECO:0000313" key="3">
    <source>
        <dbReference type="Proteomes" id="UP000051936"/>
    </source>
</evidence>
<gene>
    <name evidence="2" type="ORF">AOQ71_30590</name>
</gene>
<keyword evidence="2" id="KW-0808">Transferase</keyword>
<organism evidence="2 3">
    <name type="scientific">Bradyrhizobium manausense</name>
    <dbReference type="NCBI Taxonomy" id="989370"/>
    <lineage>
        <taxon>Bacteria</taxon>
        <taxon>Pseudomonadati</taxon>
        <taxon>Pseudomonadota</taxon>
        <taxon>Alphaproteobacteria</taxon>
        <taxon>Hyphomicrobiales</taxon>
        <taxon>Nitrobacteraceae</taxon>
        <taxon>Bradyrhizobium</taxon>
    </lineage>
</organism>
<dbReference type="EMBL" id="LJYG01000108">
    <property type="protein sequence ID" value="KRQ03114.1"/>
    <property type="molecule type" value="Genomic_DNA"/>
</dbReference>
<dbReference type="RefSeq" id="WP_057754854.1">
    <property type="nucleotide sequence ID" value="NZ_LJYG01000108.1"/>
</dbReference>
<accession>A0A0R3D055</accession>
<feature type="transmembrane region" description="Helical" evidence="1">
    <location>
        <begin position="26"/>
        <end position="55"/>
    </location>
</feature>
<keyword evidence="1" id="KW-1133">Transmembrane helix</keyword>
<dbReference type="GO" id="GO:0016740">
    <property type="term" value="F:transferase activity"/>
    <property type="evidence" value="ECO:0007669"/>
    <property type="project" value="UniProtKB-KW"/>
</dbReference>
<evidence type="ECO:0000256" key="1">
    <source>
        <dbReference type="SAM" id="Phobius"/>
    </source>
</evidence>
<evidence type="ECO:0000313" key="2">
    <source>
        <dbReference type="EMBL" id="KRQ03114.1"/>
    </source>
</evidence>
<keyword evidence="3" id="KW-1185">Reference proteome</keyword>
<protein>
    <submittedName>
        <fullName evidence="2">Serine acetyltransferase</fullName>
    </submittedName>
</protein>
<comment type="caution">
    <text evidence="2">The sequence shown here is derived from an EMBL/GenBank/DDBJ whole genome shotgun (WGS) entry which is preliminary data.</text>
</comment>
<proteinExistence type="predicted"/>
<name>A0A0R3D055_9BRAD</name>
<keyword evidence="1" id="KW-0812">Transmembrane</keyword>
<keyword evidence="1" id="KW-0472">Membrane</keyword>
<sequence length="56" mass="6066">MAIPLTRREAEAQAPASMRKADLQGFAFLATIAIVMTAWIGALVWAAMAFLSWLVS</sequence>
<dbReference type="Proteomes" id="UP000051936">
    <property type="component" value="Unassembled WGS sequence"/>
</dbReference>